<evidence type="ECO:0000313" key="3">
    <source>
        <dbReference type="Proteomes" id="UP001597307"/>
    </source>
</evidence>
<dbReference type="EMBL" id="JBHUGA010000011">
    <property type="protein sequence ID" value="MFD1846219.1"/>
    <property type="molecule type" value="Genomic_DNA"/>
</dbReference>
<keyword evidence="3" id="KW-1185">Reference proteome</keyword>
<organism evidence="2 3">
    <name type="scientific">Arthrobacter flavus</name>
    <dbReference type="NCBI Taxonomy" id="95172"/>
    <lineage>
        <taxon>Bacteria</taxon>
        <taxon>Bacillati</taxon>
        <taxon>Actinomycetota</taxon>
        <taxon>Actinomycetes</taxon>
        <taxon>Micrococcales</taxon>
        <taxon>Micrococcaceae</taxon>
        <taxon>Arthrobacter</taxon>
    </lineage>
</organism>
<protein>
    <submittedName>
        <fullName evidence="2">Uncharacterized protein</fullName>
    </submittedName>
</protein>
<name>A0ABW4Q699_9MICC</name>
<feature type="transmembrane region" description="Helical" evidence="1">
    <location>
        <begin position="34"/>
        <end position="55"/>
    </location>
</feature>
<dbReference type="Proteomes" id="UP001597307">
    <property type="component" value="Unassembled WGS sequence"/>
</dbReference>
<dbReference type="RefSeq" id="WP_343879954.1">
    <property type="nucleotide sequence ID" value="NZ_BAAAIJ010000047.1"/>
</dbReference>
<evidence type="ECO:0000313" key="2">
    <source>
        <dbReference type="EMBL" id="MFD1846219.1"/>
    </source>
</evidence>
<comment type="caution">
    <text evidence="2">The sequence shown here is derived from an EMBL/GenBank/DDBJ whole genome shotgun (WGS) entry which is preliminary data.</text>
</comment>
<reference evidence="3" key="1">
    <citation type="journal article" date="2019" name="Int. J. Syst. Evol. Microbiol.">
        <title>The Global Catalogue of Microorganisms (GCM) 10K type strain sequencing project: providing services to taxonomists for standard genome sequencing and annotation.</title>
        <authorList>
            <consortium name="The Broad Institute Genomics Platform"/>
            <consortium name="The Broad Institute Genome Sequencing Center for Infectious Disease"/>
            <person name="Wu L."/>
            <person name="Ma J."/>
        </authorList>
    </citation>
    <scope>NUCLEOTIDE SEQUENCE [LARGE SCALE GENOMIC DNA]</scope>
    <source>
        <strain evidence="3">JCM 11496</strain>
    </source>
</reference>
<evidence type="ECO:0000256" key="1">
    <source>
        <dbReference type="SAM" id="Phobius"/>
    </source>
</evidence>
<feature type="transmembrane region" description="Helical" evidence="1">
    <location>
        <begin position="67"/>
        <end position="86"/>
    </location>
</feature>
<feature type="transmembrane region" description="Helical" evidence="1">
    <location>
        <begin position="6"/>
        <end position="22"/>
    </location>
</feature>
<sequence>MITWSTDSGYAAVALIILALLLPSARIKGLAGQLAGFNLLQVVFIAVNLVLGNYLSGVHEDAAEADWAPWLVSNLVVAVMLIALAAKGYASARHW</sequence>
<proteinExistence type="predicted"/>
<accession>A0ABW4Q699</accession>
<keyword evidence="1" id="KW-0812">Transmembrane</keyword>
<keyword evidence="1" id="KW-0472">Membrane</keyword>
<gene>
    <name evidence="2" type="ORF">ACFSFX_06360</name>
</gene>
<keyword evidence="1" id="KW-1133">Transmembrane helix</keyword>